<comment type="caution">
    <text evidence="1">The sequence shown here is derived from an EMBL/GenBank/DDBJ whole genome shotgun (WGS) entry which is preliminary data.</text>
</comment>
<organism evidence="1 2">
    <name type="scientific">Portunus trituberculatus</name>
    <name type="common">Swimming crab</name>
    <name type="synonym">Neptunus trituberculatus</name>
    <dbReference type="NCBI Taxonomy" id="210409"/>
    <lineage>
        <taxon>Eukaryota</taxon>
        <taxon>Metazoa</taxon>
        <taxon>Ecdysozoa</taxon>
        <taxon>Arthropoda</taxon>
        <taxon>Crustacea</taxon>
        <taxon>Multicrustacea</taxon>
        <taxon>Malacostraca</taxon>
        <taxon>Eumalacostraca</taxon>
        <taxon>Eucarida</taxon>
        <taxon>Decapoda</taxon>
        <taxon>Pleocyemata</taxon>
        <taxon>Brachyura</taxon>
        <taxon>Eubrachyura</taxon>
        <taxon>Portunoidea</taxon>
        <taxon>Portunidae</taxon>
        <taxon>Portuninae</taxon>
        <taxon>Portunus</taxon>
    </lineage>
</organism>
<dbReference type="AlphaFoldDB" id="A0A5B7F5M0"/>
<reference evidence="1 2" key="1">
    <citation type="submission" date="2019-05" db="EMBL/GenBank/DDBJ databases">
        <title>Another draft genome of Portunus trituberculatus and its Hox gene families provides insights of decapod evolution.</title>
        <authorList>
            <person name="Jeong J.-H."/>
            <person name="Song I."/>
            <person name="Kim S."/>
            <person name="Choi T."/>
            <person name="Kim D."/>
            <person name="Ryu S."/>
            <person name="Kim W."/>
        </authorList>
    </citation>
    <scope>NUCLEOTIDE SEQUENCE [LARGE SCALE GENOMIC DNA]</scope>
    <source>
        <tissue evidence="1">Muscle</tissue>
    </source>
</reference>
<dbReference type="EMBL" id="VSRR010005558">
    <property type="protein sequence ID" value="MPC42750.1"/>
    <property type="molecule type" value="Genomic_DNA"/>
</dbReference>
<evidence type="ECO:0000313" key="1">
    <source>
        <dbReference type="EMBL" id="MPC42750.1"/>
    </source>
</evidence>
<protein>
    <submittedName>
        <fullName evidence="1">Uncharacterized protein</fullName>
    </submittedName>
</protein>
<evidence type="ECO:0000313" key="2">
    <source>
        <dbReference type="Proteomes" id="UP000324222"/>
    </source>
</evidence>
<sequence>MCLASLPPHTAILGMAPQLPHRTAPENGMWQDRVGVLSLGTTRTSVNQTVMSVFLKQARQVCESELVCVCSQDTSHTQVAGSEQQ</sequence>
<keyword evidence="2" id="KW-1185">Reference proteome</keyword>
<gene>
    <name evidence="1" type="ORF">E2C01_036381</name>
</gene>
<accession>A0A5B7F5M0</accession>
<dbReference type="Proteomes" id="UP000324222">
    <property type="component" value="Unassembled WGS sequence"/>
</dbReference>
<name>A0A5B7F5M0_PORTR</name>
<proteinExistence type="predicted"/>